<evidence type="ECO:0000256" key="1">
    <source>
        <dbReference type="ARBA" id="ARBA00008061"/>
    </source>
</evidence>
<dbReference type="Proteomes" id="UP000500791">
    <property type="component" value="Chromosome"/>
</dbReference>
<name>A0A6G7VN61_9RHOB</name>
<dbReference type="Gene3D" id="3.90.400.10">
    <property type="entry name" value="Oligo-1,6-glucosidase, Domain 2"/>
    <property type="match status" value="1"/>
</dbReference>
<dbReference type="SUPFAM" id="SSF51445">
    <property type="entry name" value="(Trans)glycosidases"/>
    <property type="match status" value="1"/>
</dbReference>
<keyword evidence="5" id="KW-1185">Reference proteome</keyword>
<dbReference type="GO" id="GO:0004556">
    <property type="term" value="F:alpha-amylase activity"/>
    <property type="evidence" value="ECO:0007669"/>
    <property type="project" value="TreeGrafter"/>
</dbReference>
<dbReference type="PANTHER" id="PTHR10357">
    <property type="entry name" value="ALPHA-AMYLASE FAMILY MEMBER"/>
    <property type="match status" value="1"/>
</dbReference>
<evidence type="ECO:0000259" key="3">
    <source>
        <dbReference type="SMART" id="SM00642"/>
    </source>
</evidence>
<dbReference type="EMBL" id="CP049811">
    <property type="protein sequence ID" value="QIK41461.1"/>
    <property type="molecule type" value="Genomic_DNA"/>
</dbReference>
<dbReference type="RefSeq" id="WP_166192286.1">
    <property type="nucleotide sequence ID" value="NZ_CP049811.1"/>
</dbReference>
<organism evidence="4 5">
    <name type="scientific">Pontivivens nitratireducens</name>
    <dbReference type="NCBI Taxonomy" id="2758038"/>
    <lineage>
        <taxon>Bacteria</taxon>
        <taxon>Pseudomonadati</taxon>
        <taxon>Pseudomonadota</taxon>
        <taxon>Alphaproteobacteria</taxon>
        <taxon>Rhodobacterales</taxon>
        <taxon>Paracoccaceae</taxon>
        <taxon>Pontivivens</taxon>
    </lineage>
</organism>
<dbReference type="KEGG" id="mon:G8E03_12190"/>
<dbReference type="PANTHER" id="PTHR10357:SF179">
    <property type="entry name" value="NEUTRAL AND BASIC AMINO ACID TRANSPORT PROTEIN RBAT"/>
    <property type="match status" value="1"/>
</dbReference>
<dbReference type="InterPro" id="IPR006047">
    <property type="entry name" value="GH13_cat_dom"/>
</dbReference>
<keyword evidence="2" id="KW-0325">Glycoprotein</keyword>
<evidence type="ECO:0000313" key="4">
    <source>
        <dbReference type="EMBL" id="QIK41461.1"/>
    </source>
</evidence>
<gene>
    <name evidence="4" type="ORF">G8E03_12190</name>
</gene>
<dbReference type="Gene3D" id="3.20.20.80">
    <property type="entry name" value="Glycosidases"/>
    <property type="match status" value="1"/>
</dbReference>
<accession>A0A6G7VN61</accession>
<comment type="similarity">
    <text evidence="1">Belongs to the glycosyl hydrolase 13 family.</text>
</comment>
<dbReference type="InterPro" id="IPR045857">
    <property type="entry name" value="O16G_dom_2"/>
</dbReference>
<feature type="domain" description="Glycosyl hydrolase family 13 catalytic" evidence="3">
    <location>
        <begin position="15"/>
        <end position="427"/>
    </location>
</feature>
<protein>
    <submittedName>
        <fullName evidence="4">Alpha-amylase</fullName>
    </submittedName>
</protein>
<dbReference type="InterPro" id="IPR017853">
    <property type="entry name" value="GH"/>
</dbReference>
<dbReference type="AlphaFoldDB" id="A0A6G7VN61"/>
<evidence type="ECO:0000256" key="2">
    <source>
        <dbReference type="ARBA" id="ARBA00023180"/>
    </source>
</evidence>
<evidence type="ECO:0000313" key="5">
    <source>
        <dbReference type="Proteomes" id="UP000500791"/>
    </source>
</evidence>
<dbReference type="Pfam" id="PF00128">
    <property type="entry name" value="Alpha-amylase"/>
    <property type="match status" value="1"/>
</dbReference>
<dbReference type="FunFam" id="3.90.400.10:FF:000001">
    <property type="entry name" value="Maltase A3, isoform A"/>
    <property type="match status" value="1"/>
</dbReference>
<reference evidence="4 5" key="1">
    <citation type="submission" date="2020-03" db="EMBL/GenBank/DDBJ databases">
        <title>Complete genome sequence of Monaibacterium sp. ALG8 with diverse plasmids.</title>
        <authorList>
            <person name="Sun C."/>
        </authorList>
    </citation>
    <scope>NUCLEOTIDE SEQUENCE [LARGE SCALE GENOMIC DNA]</scope>
    <source>
        <strain evidence="4 5">ALG8</strain>
    </source>
</reference>
<dbReference type="SMART" id="SM00642">
    <property type="entry name" value="Aamy"/>
    <property type="match status" value="1"/>
</dbReference>
<proteinExistence type="inferred from homology"/>
<sequence length="516" mass="57473">MTPRANWPLHPSIYEIYPRSFRDSTGTGEGDLRGVVQGLEAIAQLGVDAIWLAPFYTSPMVDGGYDVMNHCEVDPRYGTLDDFDAVVARAHELNLRVMVDLVFNHTSDQHPWFQASIARDEDMHDWYVWRDAKPDGSPPNNWLSFFGEPAWTWNPVRRQFYLRQFLSCQPSLNLRHPSVQDALQAIVAFWRGRGVDGFRFDAVNSYLFDLSMKDNPPASEEVQDRNATGPENLYSFQDHLYDILPGDGAAFAESLRKWAGPDAWLLGEVNSGNRSVELSGAFTAPDRLDASYTVDLMVNPVTAQTVCDLITRHRREGCGLTYCLSCHDQPRAVSRTGDGSARDAKLLALLSAALPGPLIIWQGEELGQPQAALKLNEISDPFDRLFWPVPPDREGARIPYPWSADAPNYGFTTGTPWLPMQGLDDIALSEQGPDGTRAFWIEALRLRRSLDPEGPVDTAIVNDVLHIQRGDFTFALNLTDSARPCGHAHPALSTEPLTPGALPRRSGVVWRKGYSG</sequence>
<dbReference type="GO" id="GO:0009313">
    <property type="term" value="P:oligosaccharide catabolic process"/>
    <property type="evidence" value="ECO:0007669"/>
    <property type="project" value="TreeGrafter"/>
</dbReference>